<name>A0AAW0Q2M3_9GOBI</name>
<evidence type="ECO:0000256" key="1">
    <source>
        <dbReference type="ARBA" id="ARBA00004370"/>
    </source>
</evidence>
<dbReference type="SUPFAM" id="SSF48726">
    <property type="entry name" value="Immunoglobulin"/>
    <property type="match status" value="1"/>
</dbReference>
<keyword evidence="5" id="KW-1133">Transmembrane helix</keyword>
<gene>
    <name evidence="8" type="ORF">WMY93_000645</name>
</gene>
<dbReference type="InterPro" id="IPR003599">
    <property type="entry name" value="Ig_sub"/>
</dbReference>
<evidence type="ECO:0000256" key="6">
    <source>
        <dbReference type="SAM" id="SignalP"/>
    </source>
</evidence>
<evidence type="ECO:0000256" key="4">
    <source>
        <dbReference type="ARBA" id="ARBA00023180"/>
    </source>
</evidence>
<sequence length="263" mass="29191">MFLLLLVPSILQVDAAPGTQLLVETGSQVTLDIKHDLNDVYEVTWTFNDLHLDTNTDIKRVDAQMPLATLLDIQNRNDADYKHRVEFSRQNLSLILRKVTFADSGLYSVAVSRKSDETVAMFEVTVQAPVSAVSLSVSSVSSRSESCNFTVICQTELFGISCSFTCDNNTCENKHSAHAHYGPSSLHLYLSDLSIICNHSNHVNWNQDTDDVRQVCFTNQTAPEQQGAVLSVCMLKTVLYTVGLLLMLSAVITVHVLDHIKQD</sequence>
<evidence type="ECO:0000313" key="8">
    <source>
        <dbReference type="EMBL" id="KAK7944917.1"/>
    </source>
</evidence>
<dbReference type="Pfam" id="PF07686">
    <property type="entry name" value="V-set"/>
    <property type="match status" value="1"/>
</dbReference>
<feature type="chain" id="PRO_5043822053" description="Immunoglobulin domain-containing protein" evidence="6">
    <location>
        <begin position="16"/>
        <end position="263"/>
    </location>
</feature>
<dbReference type="InterPro" id="IPR013783">
    <property type="entry name" value="Ig-like_fold"/>
</dbReference>
<evidence type="ECO:0000256" key="3">
    <source>
        <dbReference type="ARBA" id="ARBA00023136"/>
    </source>
</evidence>
<feature type="signal peptide" evidence="6">
    <location>
        <begin position="1"/>
        <end position="15"/>
    </location>
</feature>
<accession>A0AAW0Q2M3</accession>
<comment type="subcellular location">
    <subcellularLocation>
        <location evidence="1">Membrane</location>
    </subcellularLocation>
</comment>
<evidence type="ECO:0000259" key="7">
    <source>
        <dbReference type="SMART" id="SM00409"/>
    </source>
</evidence>
<evidence type="ECO:0000256" key="2">
    <source>
        <dbReference type="ARBA" id="ARBA00022729"/>
    </source>
</evidence>
<keyword evidence="5" id="KW-0812">Transmembrane</keyword>
<keyword evidence="9" id="KW-1185">Reference proteome</keyword>
<evidence type="ECO:0000256" key="5">
    <source>
        <dbReference type="SAM" id="Phobius"/>
    </source>
</evidence>
<evidence type="ECO:0000313" key="9">
    <source>
        <dbReference type="Proteomes" id="UP001460270"/>
    </source>
</evidence>
<dbReference type="InterPro" id="IPR015631">
    <property type="entry name" value="CD2/SLAM_rcpt"/>
</dbReference>
<keyword evidence="2 6" id="KW-0732">Signal</keyword>
<dbReference type="PANTHER" id="PTHR12080:SF80">
    <property type="entry name" value="IMMUNOGLOBULIN V-SET DOMAIN-CONTAINING PROTEIN"/>
    <property type="match status" value="1"/>
</dbReference>
<dbReference type="InterPro" id="IPR013106">
    <property type="entry name" value="Ig_V-set"/>
</dbReference>
<dbReference type="Gene3D" id="2.60.40.10">
    <property type="entry name" value="Immunoglobulins"/>
    <property type="match status" value="1"/>
</dbReference>
<dbReference type="SMART" id="SM00409">
    <property type="entry name" value="IG"/>
    <property type="match status" value="1"/>
</dbReference>
<feature type="transmembrane region" description="Helical" evidence="5">
    <location>
        <begin position="238"/>
        <end position="257"/>
    </location>
</feature>
<dbReference type="EMBL" id="JBBPFD010000001">
    <property type="protein sequence ID" value="KAK7944917.1"/>
    <property type="molecule type" value="Genomic_DNA"/>
</dbReference>
<keyword evidence="4" id="KW-0325">Glycoprotein</keyword>
<dbReference type="PANTHER" id="PTHR12080">
    <property type="entry name" value="SIGNALING LYMPHOCYTIC ACTIVATION MOLECULE"/>
    <property type="match status" value="1"/>
</dbReference>
<dbReference type="GO" id="GO:0016020">
    <property type="term" value="C:membrane"/>
    <property type="evidence" value="ECO:0007669"/>
    <property type="project" value="UniProtKB-SubCell"/>
</dbReference>
<dbReference type="Proteomes" id="UP001460270">
    <property type="component" value="Unassembled WGS sequence"/>
</dbReference>
<feature type="domain" description="Immunoglobulin" evidence="7">
    <location>
        <begin position="18"/>
        <end position="127"/>
    </location>
</feature>
<protein>
    <recommendedName>
        <fullName evidence="7">Immunoglobulin domain-containing protein</fullName>
    </recommendedName>
</protein>
<dbReference type="InterPro" id="IPR036179">
    <property type="entry name" value="Ig-like_dom_sf"/>
</dbReference>
<comment type="caution">
    <text evidence="8">The sequence shown here is derived from an EMBL/GenBank/DDBJ whole genome shotgun (WGS) entry which is preliminary data.</text>
</comment>
<reference evidence="9" key="1">
    <citation type="submission" date="2024-04" db="EMBL/GenBank/DDBJ databases">
        <title>Salinicola lusitanus LLJ914,a marine bacterium isolated from the Okinawa Trough.</title>
        <authorList>
            <person name="Li J."/>
        </authorList>
    </citation>
    <scope>NUCLEOTIDE SEQUENCE [LARGE SCALE GENOMIC DNA]</scope>
</reference>
<organism evidence="8 9">
    <name type="scientific">Mugilogobius chulae</name>
    <name type="common">yellowstripe goby</name>
    <dbReference type="NCBI Taxonomy" id="88201"/>
    <lineage>
        <taxon>Eukaryota</taxon>
        <taxon>Metazoa</taxon>
        <taxon>Chordata</taxon>
        <taxon>Craniata</taxon>
        <taxon>Vertebrata</taxon>
        <taxon>Euteleostomi</taxon>
        <taxon>Actinopterygii</taxon>
        <taxon>Neopterygii</taxon>
        <taxon>Teleostei</taxon>
        <taxon>Neoteleostei</taxon>
        <taxon>Acanthomorphata</taxon>
        <taxon>Gobiaria</taxon>
        <taxon>Gobiiformes</taxon>
        <taxon>Gobioidei</taxon>
        <taxon>Gobiidae</taxon>
        <taxon>Gobionellinae</taxon>
        <taxon>Mugilogobius</taxon>
    </lineage>
</organism>
<dbReference type="AlphaFoldDB" id="A0AAW0Q2M3"/>
<proteinExistence type="predicted"/>
<keyword evidence="3 5" id="KW-0472">Membrane</keyword>